<evidence type="ECO:0000259" key="5">
    <source>
        <dbReference type="PROSITE" id="PS51192"/>
    </source>
</evidence>
<feature type="domain" description="Helicase C-terminal" evidence="6">
    <location>
        <begin position="503"/>
        <end position="706"/>
    </location>
</feature>
<evidence type="ECO:0000256" key="1">
    <source>
        <dbReference type="ARBA" id="ARBA00022741"/>
    </source>
</evidence>
<sequence>MSILEHLYQLTSAPGEHAAQNFDTRQLDGWIMPKSFATPDVNDDLEKDFRTSITDVFNTDQDLLSAPVYQHLTKRLSSKPKGVVEAISALLSSTRPDDAISGELADLVGFEDIELVTELLTSRPYFVNALSGWERMIGERSATEEARTLGIGTANASLAPQDVRRRMEETLMANAARPLFTGIAEEAPEVLPHVYSSSSIVQGGSLSQFGSKYVLPLGTTRHDYEEYEEVIIPPAKAVPPRQTERLMLVSELDALAKGSFPGYSTLNRVQSIIFPTAYGSNENILVCAPTGAGKTDVAMLTILRVLNEHRLPISLSSPLAASINRNAFQIIYVAPMKALASEIVRKLGKRLQWLSIKVKELTGMRIIFSDMQLTKAEIAETQIIVTTPEKWDVVTRKPTGEGELASKLKLLIIDEVHLLNEERGAVIETIVARTLRQVESSQSVIRIVGLSATLPNYLDVAEFLSVSRYTGLFFFDSSFRPVPLEQHFIGVRGKPGSAQSKKNLDRVTYEKVSELVTQGHQVMVFVHSRKETVKAAQALKDSATIDGTLDDYSCEEHPQWSLFRRSIGESRNKEMKQLFDQGFGIHHAGMLRSDRNMMERMFEARAIKVLCCTATLAWGVNLPAHAVVIKGTQLYDSARGSFVDLSVLDVLQVFGRAGRPGLETSGEGYICTTEDKLKHYLDAVTSQNPIESRFISGIDDALNAEIALGMSWDKVLEDPQLGQKRNQLITSTARKLAGAGMINYTQTTGTFSTTDLGRIAARYYIRYASIEVFNEVFKCKMTEADVLAMLSMSTEFEQIKVRESEVEELELLMANIPCDVRGKTDTNQGKVSILLQSYISRLPVEDFALVSDAAYVAQNGGRIARALLDIAISRKWARVAIVLMGITKAIEKRLWPFGEPLRQFDLKAEIIYGLENSGEEYSPAELASMTAAELGKLVRLNERHGQALRTAARQFPMVKMTSSLRPLGSDVLRIVVSVTRDFDWSSKVHDSGEPFWLWVEDHEGIEILQLVHLLFRESTKSLDVNFVVSISSNVPPPYFTIRFMSDRWIGAEDELHVSLDGLVMPASCPDHTPRLDLPFLPRSSLGLPVLEELYSPRLHDFNAIQTQVFWSLINTSMNVFISAPVSCGKSLMGQLAIWSAKILPNHRFDFTKMLYQRATLLRRSNSFVLFVVPNRSFATQSLSDFRAFSDALGVAVDLCSGGGVFASCRTNVIRIVTSSELLEAVGQHNLRHTSYPSLVVCDNLEQLDASYELSISLLRHTTQNHPTRYIGMSSSLNDPTDFASWLGVDTMALHSFRPTDRDQSLTITYQTFTIPHSAALFKSMSKPAYAAIRSVPSGESALIFVPSRSHCRTVAQELITQCALDMESERGFLSQSVSPLRLEDYLARLQDQTLVDFVTRGVGFFHSGLSRTDRNLVLELFAEGVVRVLLAPRDACWTLPVRAAAVVVMGTQYIHLERDGSGPQLRDYSLVDVVQMQSRAVRHDAPGHFFLFCQAEARDTFTKFLTDGLPLESELLDSSMFENWYKARRRDGSIRNKQDAVQALSFTLLARRLVSNPVYYDVEAGSRNGVLSRIIDRLEESLL</sequence>
<dbReference type="InterPro" id="IPR027417">
    <property type="entry name" value="P-loop_NTPase"/>
</dbReference>
<dbReference type="InterPro" id="IPR036388">
    <property type="entry name" value="WH-like_DNA-bd_sf"/>
</dbReference>
<dbReference type="Proteomes" id="UP000183567">
    <property type="component" value="Unassembled WGS sequence"/>
</dbReference>
<dbReference type="FunFam" id="3.40.50.300:FF:000062">
    <property type="entry name" value="U5 small nuclear ribonucleoprotein helicase"/>
    <property type="match status" value="1"/>
</dbReference>
<keyword evidence="8" id="KW-1185">Reference proteome</keyword>
<dbReference type="PROSITE" id="PS51192">
    <property type="entry name" value="HELICASE_ATP_BIND_1"/>
    <property type="match status" value="2"/>
</dbReference>
<dbReference type="GO" id="GO:0016787">
    <property type="term" value="F:hydrolase activity"/>
    <property type="evidence" value="ECO:0007669"/>
    <property type="project" value="UniProtKB-KW"/>
</dbReference>
<dbReference type="PANTHER" id="PTHR47961">
    <property type="entry name" value="DNA POLYMERASE THETA, PUTATIVE (AFU_ORTHOLOGUE AFUA_1G05260)-RELATED"/>
    <property type="match status" value="1"/>
</dbReference>
<evidence type="ECO:0000256" key="4">
    <source>
        <dbReference type="ARBA" id="ARBA00022840"/>
    </source>
</evidence>
<dbReference type="GO" id="GO:0003676">
    <property type="term" value="F:nucleic acid binding"/>
    <property type="evidence" value="ECO:0007669"/>
    <property type="project" value="InterPro"/>
</dbReference>
<dbReference type="InterPro" id="IPR004179">
    <property type="entry name" value="Sec63-dom"/>
</dbReference>
<dbReference type="SMART" id="SM00490">
    <property type="entry name" value="HELICc"/>
    <property type="match status" value="2"/>
</dbReference>
<dbReference type="InterPro" id="IPR001650">
    <property type="entry name" value="Helicase_C-like"/>
</dbReference>
<dbReference type="SUPFAM" id="SSF158702">
    <property type="entry name" value="Sec63 N-terminal domain-like"/>
    <property type="match status" value="1"/>
</dbReference>
<evidence type="ECO:0000256" key="3">
    <source>
        <dbReference type="ARBA" id="ARBA00022806"/>
    </source>
</evidence>
<keyword evidence="4" id="KW-0067">ATP-binding</keyword>
<dbReference type="Gene3D" id="1.10.10.10">
    <property type="entry name" value="Winged helix-like DNA-binding domain superfamily/Winged helix DNA-binding domain"/>
    <property type="match status" value="1"/>
</dbReference>
<dbReference type="FunFam" id="3.40.50.300:FF:000102">
    <property type="entry name" value="RNA helicase, activating signal cointegrator 1"/>
    <property type="match status" value="1"/>
</dbReference>
<dbReference type="PROSITE" id="PS51194">
    <property type="entry name" value="HELICASE_CTER"/>
    <property type="match status" value="2"/>
</dbReference>
<dbReference type="GO" id="GO:0005524">
    <property type="term" value="F:ATP binding"/>
    <property type="evidence" value="ECO:0007669"/>
    <property type="project" value="UniProtKB-KW"/>
</dbReference>
<comment type="caution">
    <text evidence="7">The sequence shown here is derived from an EMBL/GenBank/DDBJ whole genome shotgun (WGS) entry which is preliminary data.</text>
</comment>
<dbReference type="CDD" id="cd18795">
    <property type="entry name" value="SF2_C_Ski2"/>
    <property type="match status" value="1"/>
</dbReference>
<dbReference type="PANTHER" id="PTHR47961:SF13">
    <property type="entry name" value="ACTIVATING SIGNAL COINTEGRATOR 1 COMPLEX SUBUNIT 3"/>
    <property type="match status" value="1"/>
</dbReference>
<dbReference type="SMART" id="SM00973">
    <property type="entry name" value="Sec63"/>
    <property type="match status" value="1"/>
</dbReference>
<accession>A0A1J8QAI8</accession>
<gene>
    <name evidence="7" type="ORF">AZE42_00549</name>
</gene>
<keyword evidence="2" id="KW-0378">Hydrolase</keyword>
<evidence type="ECO:0000313" key="8">
    <source>
        <dbReference type="Proteomes" id="UP000183567"/>
    </source>
</evidence>
<feature type="domain" description="Helicase C-terminal" evidence="6">
    <location>
        <begin position="1327"/>
        <end position="1532"/>
    </location>
</feature>
<dbReference type="STRING" id="180088.A0A1J8QAI8"/>
<dbReference type="InterPro" id="IPR050474">
    <property type="entry name" value="Hel308_SKI2-like"/>
</dbReference>
<dbReference type="Gene3D" id="2.60.40.150">
    <property type="entry name" value="C2 domain"/>
    <property type="match status" value="1"/>
</dbReference>
<reference evidence="7 8" key="1">
    <citation type="submission" date="2016-03" db="EMBL/GenBank/DDBJ databases">
        <title>Comparative genomics of the ectomycorrhizal sister species Rhizopogon vinicolor and Rhizopogon vesiculosus (Basidiomycota: Boletales) reveals a divergence of the mating type B locus.</title>
        <authorList>
            <person name="Mujic A.B."/>
            <person name="Kuo A."/>
            <person name="Tritt A."/>
            <person name="Lipzen A."/>
            <person name="Chen C."/>
            <person name="Johnson J."/>
            <person name="Sharma A."/>
            <person name="Barry K."/>
            <person name="Grigoriev I.V."/>
            <person name="Spatafora J.W."/>
        </authorList>
    </citation>
    <scope>NUCLEOTIDE SEQUENCE [LARGE SCALE GENOMIC DNA]</scope>
    <source>
        <strain evidence="7 8">AM-OR11-056</strain>
    </source>
</reference>
<dbReference type="Pfam" id="PF00270">
    <property type="entry name" value="DEAD"/>
    <property type="match status" value="2"/>
</dbReference>
<feature type="domain" description="Helicase ATP-binding" evidence="5">
    <location>
        <begin position="1110"/>
        <end position="1294"/>
    </location>
</feature>
<evidence type="ECO:0008006" key="9">
    <source>
        <dbReference type="Google" id="ProtNLM"/>
    </source>
</evidence>
<organism evidence="7 8">
    <name type="scientific">Rhizopogon vesiculosus</name>
    <dbReference type="NCBI Taxonomy" id="180088"/>
    <lineage>
        <taxon>Eukaryota</taxon>
        <taxon>Fungi</taxon>
        <taxon>Dikarya</taxon>
        <taxon>Basidiomycota</taxon>
        <taxon>Agaricomycotina</taxon>
        <taxon>Agaricomycetes</taxon>
        <taxon>Agaricomycetidae</taxon>
        <taxon>Boletales</taxon>
        <taxon>Suillineae</taxon>
        <taxon>Rhizopogonaceae</taxon>
        <taxon>Rhizopogon</taxon>
    </lineage>
</organism>
<dbReference type="InterPro" id="IPR057842">
    <property type="entry name" value="WH_MER3"/>
</dbReference>
<dbReference type="Pfam" id="PF23445">
    <property type="entry name" value="WHD_SNRNP200"/>
    <property type="match status" value="1"/>
</dbReference>
<keyword evidence="3" id="KW-0347">Helicase</keyword>
<dbReference type="GO" id="GO:0004386">
    <property type="term" value="F:helicase activity"/>
    <property type="evidence" value="ECO:0007669"/>
    <property type="project" value="UniProtKB-KW"/>
</dbReference>
<name>A0A1J8QAI8_9AGAM</name>
<proteinExistence type="predicted"/>
<evidence type="ECO:0000256" key="2">
    <source>
        <dbReference type="ARBA" id="ARBA00022801"/>
    </source>
</evidence>
<dbReference type="Pfam" id="PF02889">
    <property type="entry name" value="Sec63"/>
    <property type="match status" value="1"/>
</dbReference>
<dbReference type="Pfam" id="PF00271">
    <property type="entry name" value="Helicase_C"/>
    <property type="match status" value="1"/>
</dbReference>
<dbReference type="EMBL" id="LVVM01002220">
    <property type="protein sequence ID" value="OJA16987.1"/>
    <property type="molecule type" value="Genomic_DNA"/>
</dbReference>
<feature type="domain" description="Helicase ATP-binding" evidence="5">
    <location>
        <begin position="275"/>
        <end position="472"/>
    </location>
</feature>
<protein>
    <recommendedName>
        <fullName evidence="9">Sec63-domain-containing protein</fullName>
    </recommendedName>
</protein>
<dbReference type="Gene3D" id="3.40.50.300">
    <property type="entry name" value="P-loop containing nucleotide triphosphate hydrolases"/>
    <property type="match status" value="4"/>
</dbReference>
<dbReference type="FunFam" id="1.10.3380.10:FF:000001">
    <property type="entry name" value="U5 small nuclear ribonucleoprotein helicase"/>
    <property type="match status" value="1"/>
</dbReference>
<dbReference type="InterPro" id="IPR011545">
    <property type="entry name" value="DEAD/DEAH_box_helicase_dom"/>
</dbReference>
<dbReference type="SUPFAM" id="SSF52540">
    <property type="entry name" value="P-loop containing nucleoside triphosphate hydrolases"/>
    <property type="match status" value="3"/>
</dbReference>
<dbReference type="InterPro" id="IPR035892">
    <property type="entry name" value="C2_domain_sf"/>
</dbReference>
<keyword evidence="1" id="KW-0547">Nucleotide-binding</keyword>
<evidence type="ECO:0000259" key="6">
    <source>
        <dbReference type="PROSITE" id="PS51194"/>
    </source>
</evidence>
<dbReference type="SMART" id="SM00487">
    <property type="entry name" value="DEXDc"/>
    <property type="match status" value="2"/>
</dbReference>
<dbReference type="Gene3D" id="1.10.3380.10">
    <property type="entry name" value="Sec63 N-terminal domain-like domain"/>
    <property type="match status" value="1"/>
</dbReference>
<evidence type="ECO:0000313" key="7">
    <source>
        <dbReference type="EMBL" id="OJA16987.1"/>
    </source>
</evidence>
<dbReference type="InterPro" id="IPR014001">
    <property type="entry name" value="Helicase_ATP-bd"/>
</dbReference>
<dbReference type="OrthoDB" id="5575at2759"/>